<reference evidence="3" key="1">
    <citation type="submission" date="2016-10" db="EMBL/GenBank/DDBJ databases">
        <authorList>
            <person name="Varghese N."/>
            <person name="Submissions S."/>
        </authorList>
    </citation>
    <scope>NUCLEOTIDE SEQUENCE [LARGE SCALE GENOMIC DNA]</scope>
    <source>
        <strain evidence="3">UNC267MFSha1.1M11</strain>
    </source>
</reference>
<dbReference type="EMBL" id="FMUB01000016">
    <property type="protein sequence ID" value="SCX33016.1"/>
    <property type="molecule type" value="Genomic_DNA"/>
</dbReference>
<protein>
    <submittedName>
        <fullName evidence="2">Uncharacterized protein</fullName>
    </submittedName>
</protein>
<dbReference type="Proteomes" id="UP000199707">
    <property type="component" value="Unassembled WGS sequence"/>
</dbReference>
<organism evidence="2 3">
    <name type="scientific">Mycolicibacterium fluoranthenivorans</name>
    <dbReference type="NCBI Taxonomy" id="258505"/>
    <lineage>
        <taxon>Bacteria</taxon>
        <taxon>Bacillati</taxon>
        <taxon>Actinomycetota</taxon>
        <taxon>Actinomycetes</taxon>
        <taxon>Mycobacteriales</taxon>
        <taxon>Mycobacteriaceae</taxon>
        <taxon>Mycolicibacterium</taxon>
    </lineage>
</organism>
<gene>
    <name evidence="2" type="ORF">SAMN02799620_05794</name>
</gene>
<feature type="region of interest" description="Disordered" evidence="1">
    <location>
        <begin position="67"/>
        <end position="93"/>
    </location>
</feature>
<evidence type="ECO:0000313" key="3">
    <source>
        <dbReference type="Proteomes" id="UP000199707"/>
    </source>
</evidence>
<evidence type="ECO:0000256" key="1">
    <source>
        <dbReference type="SAM" id="MobiDB-lite"/>
    </source>
</evidence>
<dbReference type="STRING" id="1502745.SAMN02799620_05794"/>
<dbReference type="AlphaFoldDB" id="A0A1G4WZM6"/>
<sequence length="93" mass="9330">MEQLLGYPEAMDTARVKLLSAAAGLGAVLAMGVLSVAGSEVSRADPAPPGPVTTTPATLGETVTETTAVQSPEPTVNEPPVTFTTPSGFAVPH</sequence>
<proteinExistence type="predicted"/>
<name>A0A1G4WZM6_9MYCO</name>
<accession>A0A1G4WZM6</accession>
<feature type="region of interest" description="Disordered" evidence="1">
    <location>
        <begin position="39"/>
        <end position="58"/>
    </location>
</feature>
<evidence type="ECO:0000313" key="2">
    <source>
        <dbReference type="EMBL" id="SCX33016.1"/>
    </source>
</evidence>